<keyword evidence="2" id="KW-0560">Oxidoreductase</keyword>
<protein>
    <submittedName>
        <fullName evidence="3">SDR family NAD(P)-dependent oxidoreductase</fullName>
    </submittedName>
</protein>
<evidence type="ECO:0000256" key="2">
    <source>
        <dbReference type="ARBA" id="ARBA00023002"/>
    </source>
</evidence>
<dbReference type="PRINTS" id="PR00081">
    <property type="entry name" value="GDHRDH"/>
</dbReference>
<organism evidence="3 4">
    <name type="scientific">Catenulispora pinistramenti</name>
    <dbReference type="NCBI Taxonomy" id="2705254"/>
    <lineage>
        <taxon>Bacteria</taxon>
        <taxon>Bacillati</taxon>
        <taxon>Actinomycetota</taxon>
        <taxon>Actinomycetes</taxon>
        <taxon>Catenulisporales</taxon>
        <taxon>Catenulisporaceae</taxon>
        <taxon>Catenulispora</taxon>
    </lineage>
</organism>
<evidence type="ECO:0000313" key="4">
    <source>
        <dbReference type="Proteomes" id="UP000730482"/>
    </source>
</evidence>
<name>A0ABS5KZ26_9ACTN</name>
<gene>
    <name evidence="3" type="ORF">KGQ19_30990</name>
</gene>
<dbReference type="PANTHER" id="PTHR24320">
    <property type="entry name" value="RETINOL DEHYDROGENASE"/>
    <property type="match status" value="1"/>
</dbReference>
<comment type="caution">
    <text evidence="3">The sequence shown here is derived from an EMBL/GenBank/DDBJ whole genome shotgun (WGS) entry which is preliminary data.</text>
</comment>
<dbReference type="InterPro" id="IPR002347">
    <property type="entry name" value="SDR_fam"/>
</dbReference>
<dbReference type="SUPFAM" id="SSF51735">
    <property type="entry name" value="NAD(P)-binding Rossmann-fold domains"/>
    <property type="match status" value="1"/>
</dbReference>
<keyword evidence="4" id="KW-1185">Reference proteome</keyword>
<evidence type="ECO:0000313" key="3">
    <source>
        <dbReference type="EMBL" id="MBS2551303.1"/>
    </source>
</evidence>
<dbReference type="Proteomes" id="UP000730482">
    <property type="component" value="Unassembled WGS sequence"/>
</dbReference>
<dbReference type="InterPro" id="IPR036291">
    <property type="entry name" value="NAD(P)-bd_dom_sf"/>
</dbReference>
<sequence>MMTRTQKPIGSGFSAASTAREVLDGIDLTGRFAVVTGGGSGLGLEDVSALSAAGATVLVPARRPDAARAALAGVERVEVAELDLADLDSVRAFAARLLDDGRGIDYLINCAGVMAAPLTRVGPGWELQFGTNHLGHFALTNLLWPALVADGGARVAAFSSRGHKFSDIRWDDPHFERDYDRWQAYGQSKTANILFALHLDTLAESSGVRAFSLNPGGIRTNLQRYVAPEDAIALGWVDSDGNDLIRWKSVGAGAATAAWAVSAPALAGLGGLYLEDCEVAEVVDPEAPDAMRAGLHPWGADAEAASRLWTLSAELTGINAF</sequence>
<dbReference type="Gene3D" id="3.40.50.720">
    <property type="entry name" value="NAD(P)-binding Rossmann-like Domain"/>
    <property type="match status" value="1"/>
</dbReference>
<reference evidence="3 4" key="1">
    <citation type="submission" date="2020-02" db="EMBL/GenBank/DDBJ databases">
        <title>Acidophilic actinobacteria isolated from forest soil.</title>
        <authorList>
            <person name="Golinska P."/>
        </authorList>
    </citation>
    <scope>NUCLEOTIDE SEQUENCE [LARGE SCALE GENOMIC DNA]</scope>
    <source>
        <strain evidence="3 4">NL8</strain>
    </source>
</reference>
<dbReference type="NCBIfam" id="NF004845">
    <property type="entry name" value="PRK06196.1"/>
    <property type="match status" value="1"/>
</dbReference>
<accession>A0ABS5KZ26</accession>
<proteinExistence type="inferred from homology"/>
<evidence type="ECO:0000256" key="1">
    <source>
        <dbReference type="ARBA" id="ARBA00006484"/>
    </source>
</evidence>
<dbReference type="Pfam" id="PF00106">
    <property type="entry name" value="adh_short"/>
    <property type="match status" value="1"/>
</dbReference>
<dbReference type="PANTHER" id="PTHR24320:SF148">
    <property type="entry name" value="NAD(P)-BINDING ROSSMANN-FOLD SUPERFAMILY PROTEIN"/>
    <property type="match status" value="1"/>
</dbReference>
<dbReference type="EMBL" id="JAAFYZ010000134">
    <property type="protein sequence ID" value="MBS2551303.1"/>
    <property type="molecule type" value="Genomic_DNA"/>
</dbReference>
<comment type="similarity">
    <text evidence="1">Belongs to the short-chain dehydrogenases/reductases (SDR) family.</text>
</comment>